<proteinExistence type="predicted"/>
<keyword evidence="1" id="KW-0732">Signal</keyword>
<protein>
    <submittedName>
        <fullName evidence="2">DUF4251 domain-containing protein</fullName>
    </submittedName>
</protein>
<feature type="signal peptide" evidence="1">
    <location>
        <begin position="1"/>
        <end position="19"/>
    </location>
</feature>
<dbReference type="KEGG" id="ark:D6B99_00435"/>
<dbReference type="OrthoDB" id="1097715at2"/>
<evidence type="ECO:0000256" key="1">
    <source>
        <dbReference type="SAM" id="SignalP"/>
    </source>
</evidence>
<name>A0A386HL27_9BACT</name>
<reference evidence="2 3" key="1">
    <citation type="submission" date="2018-09" db="EMBL/GenBank/DDBJ databases">
        <title>Arachidicoccus sp. nov., a bacterium isolated from soil.</title>
        <authorList>
            <person name="Weon H.-Y."/>
            <person name="Kwon S.-W."/>
            <person name="Lee S.A."/>
        </authorList>
    </citation>
    <scope>NUCLEOTIDE SEQUENCE [LARGE SCALE GENOMIC DNA]</scope>
    <source>
        <strain evidence="2 3">KIS59-12</strain>
    </source>
</reference>
<dbReference type="Pfam" id="PF14059">
    <property type="entry name" value="DUF4251"/>
    <property type="match status" value="1"/>
</dbReference>
<dbReference type="Gene3D" id="2.40.128.410">
    <property type="match status" value="1"/>
</dbReference>
<gene>
    <name evidence="2" type="ORF">D6B99_00435</name>
</gene>
<evidence type="ECO:0000313" key="3">
    <source>
        <dbReference type="Proteomes" id="UP000266118"/>
    </source>
</evidence>
<dbReference type="EMBL" id="CP032489">
    <property type="protein sequence ID" value="AYD46220.1"/>
    <property type="molecule type" value="Genomic_DNA"/>
</dbReference>
<dbReference type="PROSITE" id="PS51257">
    <property type="entry name" value="PROKAR_LIPOPROTEIN"/>
    <property type="match status" value="1"/>
</dbReference>
<evidence type="ECO:0000313" key="2">
    <source>
        <dbReference type="EMBL" id="AYD46220.1"/>
    </source>
</evidence>
<dbReference type="Proteomes" id="UP000266118">
    <property type="component" value="Chromosome"/>
</dbReference>
<dbReference type="AlphaFoldDB" id="A0A386HL27"/>
<feature type="chain" id="PRO_5017185666" evidence="1">
    <location>
        <begin position="20"/>
        <end position="178"/>
    </location>
</feature>
<keyword evidence="3" id="KW-1185">Reference proteome</keyword>
<organism evidence="2 3">
    <name type="scientific">Arachidicoccus soli</name>
    <dbReference type="NCBI Taxonomy" id="2341117"/>
    <lineage>
        <taxon>Bacteria</taxon>
        <taxon>Pseudomonadati</taxon>
        <taxon>Bacteroidota</taxon>
        <taxon>Chitinophagia</taxon>
        <taxon>Chitinophagales</taxon>
        <taxon>Chitinophagaceae</taxon>
        <taxon>Arachidicoccus</taxon>
    </lineage>
</organism>
<dbReference type="RefSeq" id="WP_119984018.1">
    <property type="nucleotide sequence ID" value="NZ_CP032489.1"/>
</dbReference>
<dbReference type="InterPro" id="IPR025347">
    <property type="entry name" value="DUF4251"/>
</dbReference>
<accession>A0A386HL27</accession>
<sequence>MKNYYLGFTCFFFCLLLSACSSSLKTSVAKTEQQEKVAKLVGMQNFVFEATQANPQRISILNILPNGQQLRNLSPGYFLSVTKDSVKANLPFYGRAYTSNFNSDDNGIKFNTKDFNYHLKQKRKGVYEITIILNNVKTANELTLDITESGYATLQVQSINRDIISFYGDITSTKTDIL</sequence>